<name>A0A1H4CZC1_9FLAO</name>
<feature type="transmembrane region" description="Helical" evidence="1">
    <location>
        <begin position="93"/>
        <end position="117"/>
    </location>
</feature>
<dbReference type="STRING" id="908615.SAMN05421540_10948"/>
<keyword evidence="1" id="KW-0812">Transmembrane</keyword>
<proteinExistence type="predicted"/>
<keyword evidence="1" id="KW-0472">Membrane</keyword>
<evidence type="ECO:0000256" key="1">
    <source>
        <dbReference type="SAM" id="Phobius"/>
    </source>
</evidence>
<dbReference type="Pfam" id="PF14093">
    <property type="entry name" value="DUF4271"/>
    <property type="match status" value="1"/>
</dbReference>
<organism evidence="2 3">
    <name type="scientific">Psychroflexus halocasei</name>
    <dbReference type="NCBI Taxonomy" id="908615"/>
    <lineage>
        <taxon>Bacteria</taxon>
        <taxon>Pseudomonadati</taxon>
        <taxon>Bacteroidota</taxon>
        <taxon>Flavobacteriia</taxon>
        <taxon>Flavobacteriales</taxon>
        <taxon>Flavobacteriaceae</taxon>
        <taxon>Psychroflexus</taxon>
    </lineage>
</organism>
<evidence type="ECO:0000313" key="2">
    <source>
        <dbReference type="EMBL" id="SEA65690.1"/>
    </source>
</evidence>
<feature type="transmembrane region" description="Helical" evidence="1">
    <location>
        <begin position="59"/>
        <end position="81"/>
    </location>
</feature>
<dbReference type="Proteomes" id="UP000198820">
    <property type="component" value="Unassembled WGS sequence"/>
</dbReference>
<gene>
    <name evidence="2" type="ORF">SAMN05421540_10948</name>
</gene>
<feature type="transmembrane region" description="Helical" evidence="1">
    <location>
        <begin position="158"/>
        <end position="180"/>
    </location>
</feature>
<dbReference type="AlphaFoldDB" id="A0A1H4CZC1"/>
<accession>A0A1H4CZC1</accession>
<feature type="transmembrane region" description="Helical" evidence="1">
    <location>
        <begin position="13"/>
        <end position="31"/>
    </location>
</feature>
<keyword evidence="3" id="KW-1185">Reference proteome</keyword>
<evidence type="ECO:0000313" key="3">
    <source>
        <dbReference type="Proteomes" id="UP000198820"/>
    </source>
</evidence>
<evidence type="ECO:0008006" key="4">
    <source>
        <dbReference type="Google" id="ProtNLM"/>
    </source>
</evidence>
<keyword evidence="1" id="KW-1133">Transmembrane helix</keyword>
<sequence length="214" mass="25278">MEVIVRHTSSSDWISFIYLAILLLIVAAKYINTNEFYLFFKLDFLKSYFAEKKRLKQQIIWFDLILFIITISVMSISMMQIETLKTNSDIVNFSHIGLFFSIIIISKSLLEICVGFFINKTDLILNYIFFKIASLGYASLLILPLTAILTYNKIQFEGFSYLVIVLFCLTNLVFIGNYIYRYRKYIIQDWYYFILYICSLEIAPLVISYKWLNS</sequence>
<feature type="transmembrane region" description="Helical" evidence="1">
    <location>
        <begin position="129"/>
        <end position="152"/>
    </location>
</feature>
<dbReference type="EMBL" id="FNQF01000009">
    <property type="protein sequence ID" value="SEA65690.1"/>
    <property type="molecule type" value="Genomic_DNA"/>
</dbReference>
<dbReference type="InterPro" id="IPR025367">
    <property type="entry name" value="DUF4271"/>
</dbReference>
<feature type="transmembrane region" description="Helical" evidence="1">
    <location>
        <begin position="192"/>
        <end position="212"/>
    </location>
</feature>
<protein>
    <recommendedName>
        <fullName evidence="4">DUF4271 domain-containing protein</fullName>
    </recommendedName>
</protein>
<reference evidence="2 3" key="1">
    <citation type="submission" date="2016-10" db="EMBL/GenBank/DDBJ databases">
        <authorList>
            <person name="de Groot N.N."/>
        </authorList>
    </citation>
    <scope>NUCLEOTIDE SEQUENCE [LARGE SCALE GENOMIC DNA]</scope>
    <source>
        <strain evidence="2 3">DSM 23581</strain>
    </source>
</reference>